<keyword evidence="1" id="KW-1133">Transmembrane helix</keyword>
<evidence type="ECO:0000256" key="1">
    <source>
        <dbReference type="SAM" id="Phobius"/>
    </source>
</evidence>
<evidence type="ECO:0000313" key="2">
    <source>
        <dbReference type="EMBL" id="MFL0253177.1"/>
    </source>
</evidence>
<evidence type="ECO:0000313" key="3">
    <source>
        <dbReference type="Proteomes" id="UP001623592"/>
    </source>
</evidence>
<feature type="transmembrane region" description="Helical" evidence="1">
    <location>
        <begin position="9"/>
        <end position="32"/>
    </location>
</feature>
<keyword evidence="3" id="KW-1185">Reference proteome</keyword>
<proteinExistence type="predicted"/>
<dbReference type="EMBL" id="JBJIAA010000027">
    <property type="protein sequence ID" value="MFL0253177.1"/>
    <property type="molecule type" value="Genomic_DNA"/>
</dbReference>
<comment type="caution">
    <text evidence="2">The sequence shown here is derived from an EMBL/GenBank/DDBJ whole genome shotgun (WGS) entry which is preliminary data.</text>
</comment>
<dbReference type="RefSeq" id="WP_406789844.1">
    <property type="nucleotide sequence ID" value="NZ_JBJIAA010000027.1"/>
</dbReference>
<gene>
    <name evidence="2" type="ORF">ACJDT4_22485</name>
</gene>
<name>A0ABW8TMT4_9CLOT</name>
<sequence>MDIFRRYKIVWMIFIGVVLFVAIIIGIVLSVISKNGFMMDSCVTNMSIENSTFNSWNIKYGYLNGTQHRTIKLNSGDELTVNYSSVVKKGSLQILFLDTEKHKIKNLLEDNSGKFKYTADKSGKYYLKIVGDKTEGQFNLDWKAK</sequence>
<organism evidence="2 3">
    <name type="scientific">Clostridium neuense</name>
    <dbReference type="NCBI Taxonomy" id="1728934"/>
    <lineage>
        <taxon>Bacteria</taxon>
        <taxon>Bacillati</taxon>
        <taxon>Bacillota</taxon>
        <taxon>Clostridia</taxon>
        <taxon>Eubacteriales</taxon>
        <taxon>Clostridiaceae</taxon>
        <taxon>Clostridium</taxon>
    </lineage>
</organism>
<dbReference type="Proteomes" id="UP001623592">
    <property type="component" value="Unassembled WGS sequence"/>
</dbReference>
<evidence type="ECO:0008006" key="4">
    <source>
        <dbReference type="Google" id="ProtNLM"/>
    </source>
</evidence>
<keyword evidence="1" id="KW-0812">Transmembrane</keyword>
<keyword evidence="1" id="KW-0472">Membrane</keyword>
<protein>
    <recommendedName>
        <fullName evidence="4">GOLD domain-containing protein</fullName>
    </recommendedName>
</protein>
<accession>A0ABW8TMT4</accession>
<reference evidence="2 3" key="1">
    <citation type="submission" date="2024-11" db="EMBL/GenBank/DDBJ databases">
        <authorList>
            <person name="Heng Y.C."/>
            <person name="Lim A.C.H."/>
            <person name="Lee J.K.Y."/>
            <person name="Kittelmann S."/>
        </authorList>
    </citation>
    <scope>NUCLEOTIDE SEQUENCE [LARGE SCALE GENOMIC DNA]</scope>
    <source>
        <strain evidence="2 3">WILCCON 0114</strain>
    </source>
</reference>